<keyword evidence="1" id="KW-0812">Transmembrane</keyword>
<accession>A0ABV8E2P4</accession>
<gene>
    <name evidence="3" type="ORF">ACFOVS_01010</name>
</gene>
<keyword evidence="4" id="KW-1185">Reference proteome</keyword>
<evidence type="ECO:0000256" key="1">
    <source>
        <dbReference type="SAM" id="Phobius"/>
    </source>
</evidence>
<dbReference type="Proteomes" id="UP001595697">
    <property type="component" value="Unassembled WGS sequence"/>
</dbReference>
<comment type="caution">
    <text evidence="3">The sequence shown here is derived from an EMBL/GenBank/DDBJ whole genome shotgun (WGS) entry which is preliminary data.</text>
</comment>
<reference evidence="4" key="1">
    <citation type="journal article" date="2019" name="Int. J. Syst. Evol. Microbiol.">
        <title>The Global Catalogue of Microorganisms (GCM) 10K type strain sequencing project: providing services to taxonomists for standard genome sequencing and annotation.</title>
        <authorList>
            <consortium name="The Broad Institute Genomics Platform"/>
            <consortium name="The Broad Institute Genome Sequencing Center for Infectious Disease"/>
            <person name="Wu L."/>
            <person name="Ma J."/>
        </authorList>
    </citation>
    <scope>NUCLEOTIDE SEQUENCE [LARGE SCALE GENOMIC DNA]</scope>
    <source>
        <strain evidence="4">TBRC 5781</strain>
    </source>
</reference>
<organism evidence="3 4">
    <name type="scientific">Rhizobium lemnae</name>
    <dbReference type="NCBI Taxonomy" id="1214924"/>
    <lineage>
        <taxon>Bacteria</taxon>
        <taxon>Pseudomonadati</taxon>
        <taxon>Pseudomonadota</taxon>
        <taxon>Alphaproteobacteria</taxon>
        <taxon>Hyphomicrobiales</taxon>
        <taxon>Rhizobiaceae</taxon>
        <taxon>Rhizobium/Agrobacterium group</taxon>
        <taxon>Rhizobium</taxon>
    </lineage>
</organism>
<feature type="transmembrane region" description="Helical" evidence="1">
    <location>
        <begin position="17"/>
        <end position="36"/>
    </location>
</feature>
<keyword evidence="1" id="KW-0472">Membrane</keyword>
<evidence type="ECO:0000313" key="4">
    <source>
        <dbReference type="Proteomes" id="UP001595697"/>
    </source>
</evidence>
<dbReference type="RefSeq" id="WP_247259835.1">
    <property type="nucleotide sequence ID" value="NZ_JALJQZ010000005.1"/>
</dbReference>
<proteinExistence type="predicted"/>
<evidence type="ECO:0000313" key="3">
    <source>
        <dbReference type="EMBL" id="MFC3966732.1"/>
    </source>
</evidence>
<dbReference type="Pfam" id="PF00092">
    <property type="entry name" value="VWA"/>
    <property type="match status" value="1"/>
</dbReference>
<sequence>MNRSTCRDLLAEETGNFAIMTAILLPLTIGVGGVALDLTNVMREKAEIQNIADAATLSAASKMSKDDITEAEATKMANDEMVGQYLANLEASGLSAEERAAAKADLQKNMNTGATITSTGGTSKNFEVRMNLKANVQLSGLTRILGFEKIPISISSISASAREGNALSMYLVLDESGSMAWDTTTVDPLKPTRTVTGWYQCGTYQCWGNYQVTNYVTKIAALKTAAGVMMTELLKAAAPDLSNATAQETEAMKLIRIGAVSYTHETKTEQKPAWGTTTARSYVAALPTVPVGGTDASGAMAMAYADLQKANPTEEAQHKAKKNFGFSRFIVLMTDGEMTGYSNAWNKGIDDKVRAACTQAKADGITVFTVAFMAPDKGKDLLQACASNKESYYESSNMADLVAAFGDIGRKAAKTQTRLTN</sequence>
<dbReference type="Pfam" id="PF13400">
    <property type="entry name" value="Tad"/>
    <property type="match status" value="1"/>
</dbReference>
<feature type="domain" description="VWFA" evidence="2">
    <location>
        <begin position="168"/>
        <end position="408"/>
    </location>
</feature>
<dbReference type="Gene3D" id="3.40.50.410">
    <property type="entry name" value="von Willebrand factor, type A domain"/>
    <property type="match status" value="1"/>
</dbReference>
<keyword evidence="1" id="KW-1133">Transmembrane helix</keyword>
<protein>
    <submittedName>
        <fullName evidence="3">Pilus assembly protein TadG-related protein</fullName>
    </submittedName>
</protein>
<dbReference type="InterPro" id="IPR002035">
    <property type="entry name" value="VWF_A"/>
</dbReference>
<dbReference type="SUPFAM" id="SSF53300">
    <property type="entry name" value="vWA-like"/>
    <property type="match status" value="1"/>
</dbReference>
<dbReference type="EMBL" id="JBHSBD010000005">
    <property type="protein sequence ID" value="MFC3966732.1"/>
    <property type="molecule type" value="Genomic_DNA"/>
</dbReference>
<dbReference type="PROSITE" id="PS50234">
    <property type="entry name" value="VWFA"/>
    <property type="match status" value="1"/>
</dbReference>
<evidence type="ECO:0000259" key="2">
    <source>
        <dbReference type="PROSITE" id="PS50234"/>
    </source>
</evidence>
<dbReference type="SMART" id="SM00327">
    <property type="entry name" value="VWA"/>
    <property type="match status" value="1"/>
</dbReference>
<dbReference type="InterPro" id="IPR036465">
    <property type="entry name" value="vWFA_dom_sf"/>
</dbReference>
<dbReference type="InterPro" id="IPR028087">
    <property type="entry name" value="Tad_N"/>
</dbReference>
<name>A0ABV8E2P4_9HYPH</name>